<comment type="caution">
    <text evidence="2">The sequence shown here is derived from an EMBL/GenBank/DDBJ whole genome shotgun (WGS) entry which is preliminary data.</text>
</comment>
<name>A0AAP0B8B2_9ASPA</name>
<organism evidence="2 3">
    <name type="scientific">Platanthera zijinensis</name>
    <dbReference type="NCBI Taxonomy" id="2320716"/>
    <lineage>
        <taxon>Eukaryota</taxon>
        <taxon>Viridiplantae</taxon>
        <taxon>Streptophyta</taxon>
        <taxon>Embryophyta</taxon>
        <taxon>Tracheophyta</taxon>
        <taxon>Spermatophyta</taxon>
        <taxon>Magnoliopsida</taxon>
        <taxon>Liliopsida</taxon>
        <taxon>Asparagales</taxon>
        <taxon>Orchidaceae</taxon>
        <taxon>Orchidoideae</taxon>
        <taxon>Orchideae</taxon>
        <taxon>Orchidinae</taxon>
        <taxon>Platanthera</taxon>
    </lineage>
</organism>
<dbReference type="Proteomes" id="UP001418222">
    <property type="component" value="Unassembled WGS sequence"/>
</dbReference>
<evidence type="ECO:0000313" key="3">
    <source>
        <dbReference type="Proteomes" id="UP001418222"/>
    </source>
</evidence>
<sequence length="83" mass="9462">MIEKKIQNQRDAGELTRRNGGVRDWIAWILIIVRGIFMGENSLQKNMLSFLLHIINTTSSSSSPPSLLPPKNHQKCAAQEYLR</sequence>
<dbReference type="AlphaFoldDB" id="A0AAP0B8B2"/>
<reference evidence="2 3" key="1">
    <citation type="journal article" date="2022" name="Nat. Plants">
        <title>Genomes of leafy and leafless Platanthera orchids illuminate the evolution of mycoheterotrophy.</title>
        <authorList>
            <person name="Li M.H."/>
            <person name="Liu K.W."/>
            <person name="Li Z."/>
            <person name="Lu H.C."/>
            <person name="Ye Q.L."/>
            <person name="Zhang D."/>
            <person name="Wang J.Y."/>
            <person name="Li Y.F."/>
            <person name="Zhong Z.M."/>
            <person name="Liu X."/>
            <person name="Yu X."/>
            <person name="Liu D.K."/>
            <person name="Tu X.D."/>
            <person name="Liu B."/>
            <person name="Hao Y."/>
            <person name="Liao X.Y."/>
            <person name="Jiang Y.T."/>
            <person name="Sun W.H."/>
            <person name="Chen J."/>
            <person name="Chen Y.Q."/>
            <person name="Ai Y."/>
            <person name="Zhai J.W."/>
            <person name="Wu S.S."/>
            <person name="Zhou Z."/>
            <person name="Hsiao Y.Y."/>
            <person name="Wu W.L."/>
            <person name="Chen Y.Y."/>
            <person name="Lin Y.F."/>
            <person name="Hsu J.L."/>
            <person name="Li C.Y."/>
            <person name="Wang Z.W."/>
            <person name="Zhao X."/>
            <person name="Zhong W.Y."/>
            <person name="Ma X.K."/>
            <person name="Ma L."/>
            <person name="Huang J."/>
            <person name="Chen G.Z."/>
            <person name="Huang M.Z."/>
            <person name="Huang L."/>
            <person name="Peng D.H."/>
            <person name="Luo Y.B."/>
            <person name="Zou S.Q."/>
            <person name="Chen S.P."/>
            <person name="Lan S."/>
            <person name="Tsai W.C."/>
            <person name="Van de Peer Y."/>
            <person name="Liu Z.J."/>
        </authorList>
    </citation>
    <scope>NUCLEOTIDE SEQUENCE [LARGE SCALE GENOMIC DNA]</scope>
    <source>
        <strain evidence="2">Lor287</strain>
    </source>
</reference>
<dbReference type="EMBL" id="JBBWWQ010000014">
    <property type="protein sequence ID" value="KAK8931382.1"/>
    <property type="molecule type" value="Genomic_DNA"/>
</dbReference>
<gene>
    <name evidence="2" type="ORF">KSP39_PZI016151</name>
</gene>
<evidence type="ECO:0000256" key="1">
    <source>
        <dbReference type="SAM" id="MobiDB-lite"/>
    </source>
</evidence>
<feature type="region of interest" description="Disordered" evidence="1">
    <location>
        <begin position="59"/>
        <end position="83"/>
    </location>
</feature>
<accession>A0AAP0B8B2</accession>
<proteinExistence type="predicted"/>
<evidence type="ECO:0000313" key="2">
    <source>
        <dbReference type="EMBL" id="KAK8931382.1"/>
    </source>
</evidence>
<keyword evidence="3" id="KW-1185">Reference proteome</keyword>
<protein>
    <submittedName>
        <fullName evidence="2">Uncharacterized protein</fullName>
    </submittedName>
</protein>